<accession>A0A450ZN59</accession>
<dbReference type="EMBL" id="CAADFY010000066">
    <property type="protein sequence ID" value="VFK55239.1"/>
    <property type="molecule type" value="Genomic_DNA"/>
</dbReference>
<gene>
    <name evidence="1" type="ORF">BECKTUN1418F_GA0071002_10661</name>
</gene>
<sequence>MTQPFQGWLRSPCRPRVALQQPWADIRSPFVIQIRRMNRDKKPICPHGLSLRPALFVQRLLYFLHEMTVIAPLPGESIRRGCTHQ</sequence>
<dbReference type="AlphaFoldDB" id="A0A450ZN59"/>
<protein>
    <submittedName>
        <fullName evidence="1">Uncharacterized protein</fullName>
    </submittedName>
</protein>
<evidence type="ECO:0000313" key="1">
    <source>
        <dbReference type="EMBL" id="VFK55239.1"/>
    </source>
</evidence>
<name>A0A450ZN59_9GAMM</name>
<reference evidence="1" key="1">
    <citation type="submission" date="2019-02" db="EMBL/GenBank/DDBJ databases">
        <authorList>
            <person name="Gruber-Vodicka R. H."/>
            <person name="Seah K. B. B."/>
        </authorList>
    </citation>
    <scope>NUCLEOTIDE SEQUENCE</scope>
    <source>
        <strain evidence="1">BECK_BY3</strain>
    </source>
</reference>
<proteinExistence type="predicted"/>
<organism evidence="1">
    <name type="scientific">Candidatus Kentrum sp. TUN</name>
    <dbReference type="NCBI Taxonomy" id="2126343"/>
    <lineage>
        <taxon>Bacteria</taxon>
        <taxon>Pseudomonadati</taxon>
        <taxon>Pseudomonadota</taxon>
        <taxon>Gammaproteobacteria</taxon>
        <taxon>Candidatus Kentrum</taxon>
    </lineage>
</organism>